<reference evidence="3" key="2">
    <citation type="submission" date="2020-08" db="EMBL/GenBank/DDBJ databases">
        <title>The Agave Microbiome: Exploring the role of microbial communities in plant adaptations to desert environments.</title>
        <authorList>
            <person name="Partida-Martinez L.P."/>
        </authorList>
    </citation>
    <scope>NUCLEOTIDE SEQUENCE [LARGE SCALE GENOMIC DNA]</scope>
    <source>
        <strain evidence="3">AT2.8</strain>
    </source>
</reference>
<proteinExistence type="predicted"/>
<protein>
    <submittedName>
        <fullName evidence="2">Uncharacterized protein</fullName>
    </submittedName>
</protein>
<keyword evidence="1" id="KW-0812">Transmembrane</keyword>
<comment type="caution">
    <text evidence="2">The sequence shown here is derived from an EMBL/GenBank/DDBJ whole genome shotgun (WGS) entry which is preliminary data.</text>
</comment>
<dbReference type="Proteomes" id="UP000548423">
    <property type="component" value="Unassembled WGS sequence"/>
</dbReference>
<accession>A0A852T478</accession>
<dbReference type="AlphaFoldDB" id="A0A852T478"/>
<evidence type="ECO:0000256" key="1">
    <source>
        <dbReference type="SAM" id="Phobius"/>
    </source>
</evidence>
<dbReference type="EMBL" id="JACCBX010000001">
    <property type="protein sequence ID" value="NYE03363.1"/>
    <property type="molecule type" value="Genomic_DNA"/>
</dbReference>
<sequence length="79" mass="8673">MNQSKIENPFWAWFVLIGGGIFLLKAAPGMLITVAIPLWKPDEFSTFSIFYFVFALGILALTILGMKKAYSAIKGISTG</sequence>
<evidence type="ECO:0000313" key="2">
    <source>
        <dbReference type="EMBL" id="NYE03363.1"/>
    </source>
</evidence>
<reference evidence="3" key="1">
    <citation type="submission" date="2020-07" db="EMBL/GenBank/DDBJ databases">
        <authorList>
            <person name="Partida-Martinez L."/>
            <person name="Huntemann M."/>
            <person name="Clum A."/>
            <person name="Wang J."/>
            <person name="Palaniappan K."/>
            <person name="Ritter S."/>
            <person name="Chen I.-M."/>
            <person name="Stamatis D."/>
            <person name="Reddy T."/>
            <person name="O'Malley R."/>
            <person name="Daum C."/>
            <person name="Shapiro N."/>
            <person name="Ivanova N."/>
            <person name="Kyrpides N."/>
            <person name="Woyke T."/>
        </authorList>
    </citation>
    <scope>NUCLEOTIDE SEQUENCE [LARGE SCALE GENOMIC DNA]</scope>
    <source>
        <strain evidence="3">AT2.8</strain>
    </source>
</reference>
<gene>
    <name evidence="2" type="ORF">F4694_000082</name>
</gene>
<keyword evidence="1" id="KW-1133">Transmembrane helix</keyword>
<keyword evidence="1" id="KW-0472">Membrane</keyword>
<feature type="transmembrane region" description="Helical" evidence="1">
    <location>
        <begin position="44"/>
        <end position="64"/>
    </location>
</feature>
<feature type="transmembrane region" description="Helical" evidence="1">
    <location>
        <begin position="12"/>
        <end position="38"/>
    </location>
</feature>
<name>A0A852T478_9BACI</name>
<evidence type="ECO:0000313" key="3">
    <source>
        <dbReference type="Proteomes" id="UP000548423"/>
    </source>
</evidence>
<organism evidence="2 3">
    <name type="scientific">Neobacillus niacini</name>
    <dbReference type="NCBI Taxonomy" id="86668"/>
    <lineage>
        <taxon>Bacteria</taxon>
        <taxon>Bacillati</taxon>
        <taxon>Bacillota</taxon>
        <taxon>Bacilli</taxon>
        <taxon>Bacillales</taxon>
        <taxon>Bacillaceae</taxon>
        <taxon>Neobacillus</taxon>
    </lineage>
</organism>